<name>A0ABP9PIK6_9ACTN</name>
<organism evidence="1 2">
    <name type="scientific">Nocardioides marinquilinus</name>
    <dbReference type="NCBI Taxonomy" id="1210400"/>
    <lineage>
        <taxon>Bacteria</taxon>
        <taxon>Bacillati</taxon>
        <taxon>Actinomycetota</taxon>
        <taxon>Actinomycetes</taxon>
        <taxon>Propionibacteriales</taxon>
        <taxon>Nocardioidaceae</taxon>
        <taxon>Nocardioides</taxon>
    </lineage>
</organism>
<comment type="caution">
    <text evidence="1">The sequence shown here is derived from an EMBL/GenBank/DDBJ whole genome shotgun (WGS) entry which is preliminary data.</text>
</comment>
<proteinExistence type="predicted"/>
<evidence type="ECO:0000313" key="1">
    <source>
        <dbReference type="EMBL" id="GAA5147075.1"/>
    </source>
</evidence>
<reference evidence="2" key="1">
    <citation type="journal article" date="2019" name="Int. J. Syst. Evol. Microbiol.">
        <title>The Global Catalogue of Microorganisms (GCM) 10K type strain sequencing project: providing services to taxonomists for standard genome sequencing and annotation.</title>
        <authorList>
            <consortium name="The Broad Institute Genomics Platform"/>
            <consortium name="The Broad Institute Genome Sequencing Center for Infectious Disease"/>
            <person name="Wu L."/>
            <person name="Ma J."/>
        </authorList>
    </citation>
    <scope>NUCLEOTIDE SEQUENCE [LARGE SCALE GENOMIC DNA]</scope>
    <source>
        <strain evidence="2">JCM 18459</strain>
    </source>
</reference>
<sequence>MTVSVLPRSLAHPGVDPPSLVDRARAALGWQGSDFLVGLQGYDELMATLAVAADVEGLVRVPDPASPPVRLLRALAAPASAAVGLRVSRVAAVPAPWRWTRVGGGSAEIAGVALRQQTYADVVETMGRAGVSFRVVPDRATTDELVALGRDLGSAVLDAGEVDDETLVVPGWLDELGPVGYGLISRDGGLGTSETTDDMVWLSLRARQETAGTLVVALEQVAAMGIDLDFLHSDPHAASAHSGRHDFYVGFVAPGARVHALREALTGVGFSSRVLAAFAPPAADAGP</sequence>
<evidence type="ECO:0000313" key="2">
    <source>
        <dbReference type="Proteomes" id="UP001500221"/>
    </source>
</evidence>
<gene>
    <name evidence="1" type="ORF">GCM10023340_18930</name>
</gene>
<keyword evidence="2" id="KW-1185">Reference proteome</keyword>
<dbReference type="Proteomes" id="UP001500221">
    <property type="component" value="Unassembled WGS sequence"/>
</dbReference>
<dbReference type="RefSeq" id="WP_345457454.1">
    <property type="nucleotide sequence ID" value="NZ_BAABKG010000002.1"/>
</dbReference>
<accession>A0ABP9PIK6</accession>
<protein>
    <submittedName>
        <fullName evidence="1">Uncharacterized protein</fullName>
    </submittedName>
</protein>
<dbReference type="EMBL" id="BAABKG010000002">
    <property type="protein sequence ID" value="GAA5147075.1"/>
    <property type="molecule type" value="Genomic_DNA"/>
</dbReference>